<evidence type="ECO:0008006" key="9">
    <source>
        <dbReference type="Google" id="ProtNLM"/>
    </source>
</evidence>
<dbReference type="InterPro" id="IPR001353">
    <property type="entry name" value="Proteasome_sua/b"/>
</dbReference>
<name>A0ABQ7M241_BRACM</name>
<comment type="caution">
    <text evidence="7">The sequence shown here is derived from an EMBL/GenBank/DDBJ whole genome shotgun (WGS) entry which is preliminary data.</text>
</comment>
<accession>A0ABQ7M241</accession>
<sequence>MSIFEYNGSAVVAMVGKNCFAIASDRRLGVQLQTIATDFQRISKIHDRVFIGLSGLATDVQTLYQRLVFRHKLYQLREERDMKPETFASLVSAILYEKRFGPYLCQPVIAGLGEDDKPFICTMDSIGAKELAKDFVVSGTASESLYGACEAMYKPDMEAEELFETISQALLSSVDRDCLSGWGGHVYVVSVNGCLAGALKPRFSIRGESGGGFLSSTDAALASGKRRLNQLLFAGFWSRKVEANKAPCCRCGIPEEEDLRRRLCLFEEEVSGGSRRACLGFPVVHRRKRSRFKRLNSPTGRQGVEEVRWRGGSVGAELRRKRCDGGNRRWLCEDGGSKLRRASRGGQMSQILTRVRLCLLPGHPEQNNLKSEVSGRVMDSFFTGFVHSLGNFFGSPLDFLSGKSCSTLCPSPWDVLCYVENFCVASLAKAALILIVAYLFLFFIYMLYKIGLWHCIIHGFFRFLWALVSCWFYILSNCCTFFCYDLLHTKRRRRRRNRRYSEDGDDYSDEGNDDGGSFRYHRSRREMRKEERLRKSLKPRSHRVRVGVRKDHPSSDLGLNQHVGGGVGSVHGVRVSRESKFARKGSKRRARVWSSQNLK</sequence>
<dbReference type="Proteomes" id="UP000823674">
    <property type="component" value="Chromosome A06"/>
</dbReference>
<dbReference type="PROSITE" id="PS51476">
    <property type="entry name" value="PROTEASOME_BETA_2"/>
    <property type="match status" value="1"/>
</dbReference>
<proteinExistence type="predicted"/>
<feature type="compositionally biased region" description="Acidic residues" evidence="5">
    <location>
        <begin position="503"/>
        <end position="513"/>
    </location>
</feature>
<keyword evidence="6" id="KW-1133">Transmembrane helix</keyword>
<evidence type="ECO:0000256" key="3">
    <source>
        <dbReference type="ARBA" id="ARBA00022490"/>
    </source>
</evidence>
<dbReference type="PANTHER" id="PTHR35278:SF1">
    <property type="entry name" value="F8K7.16"/>
    <property type="match status" value="1"/>
</dbReference>
<dbReference type="EMBL" id="JADBGQ010000006">
    <property type="protein sequence ID" value="KAG5392884.1"/>
    <property type="molecule type" value="Genomic_DNA"/>
</dbReference>
<feature type="transmembrane region" description="Helical" evidence="6">
    <location>
        <begin position="460"/>
        <end position="487"/>
    </location>
</feature>
<evidence type="ECO:0000313" key="8">
    <source>
        <dbReference type="Proteomes" id="UP000823674"/>
    </source>
</evidence>
<evidence type="ECO:0000256" key="4">
    <source>
        <dbReference type="ARBA" id="ARBA00022942"/>
    </source>
</evidence>
<feature type="transmembrane region" description="Helical" evidence="6">
    <location>
        <begin position="430"/>
        <end position="448"/>
    </location>
</feature>
<gene>
    <name evidence="7" type="primary">A06p019810.1_BraROA</name>
    <name evidence="7" type="ORF">IGI04_022847</name>
</gene>
<feature type="region of interest" description="Disordered" evidence="5">
    <location>
        <begin position="498"/>
        <end position="599"/>
    </location>
</feature>
<dbReference type="SUPFAM" id="SSF56235">
    <property type="entry name" value="N-terminal nucleophile aminohydrolases (Ntn hydrolases)"/>
    <property type="match status" value="1"/>
</dbReference>
<dbReference type="PROSITE" id="PS00854">
    <property type="entry name" value="PROTEASOME_BETA_1"/>
    <property type="match status" value="1"/>
</dbReference>
<evidence type="ECO:0000256" key="2">
    <source>
        <dbReference type="ARBA" id="ARBA00011517"/>
    </source>
</evidence>
<reference evidence="7 8" key="1">
    <citation type="submission" date="2021-03" db="EMBL/GenBank/DDBJ databases">
        <authorList>
            <person name="King G.J."/>
            <person name="Bancroft I."/>
            <person name="Baten A."/>
            <person name="Bloomfield J."/>
            <person name="Borpatragohain P."/>
            <person name="He Z."/>
            <person name="Irish N."/>
            <person name="Irwin J."/>
            <person name="Liu K."/>
            <person name="Mauleon R.P."/>
            <person name="Moore J."/>
            <person name="Morris R."/>
            <person name="Ostergaard L."/>
            <person name="Wang B."/>
            <person name="Wells R."/>
        </authorList>
    </citation>
    <scope>NUCLEOTIDE SEQUENCE [LARGE SCALE GENOMIC DNA]</scope>
    <source>
        <strain evidence="7">R-o-18</strain>
        <tissue evidence="7">Leaf</tissue>
    </source>
</reference>
<evidence type="ECO:0000256" key="5">
    <source>
        <dbReference type="SAM" id="MobiDB-lite"/>
    </source>
</evidence>
<evidence type="ECO:0000256" key="1">
    <source>
        <dbReference type="ARBA" id="ARBA00004123"/>
    </source>
</evidence>
<feature type="compositionally biased region" description="Basic residues" evidence="5">
    <location>
        <begin position="535"/>
        <end position="547"/>
    </location>
</feature>
<evidence type="ECO:0000256" key="6">
    <source>
        <dbReference type="SAM" id="Phobius"/>
    </source>
</evidence>
<organism evidence="7 8">
    <name type="scientific">Brassica rapa subsp. trilocularis</name>
    <dbReference type="NCBI Taxonomy" id="1813537"/>
    <lineage>
        <taxon>Eukaryota</taxon>
        <taxon>Viridiplantae</taxon>
        <taxon>Streptophyta</taxon>
        <taxon>Embryophyta</taxon>
        <taxon>Tracheophyta</taxon>
        <taxon>Spermatophyta</taxon>
        <taxon>Magnoliopsida</taxon>
        <taxon>eudicotyledons</taxon>
        <taxon>Gunneridae</taxon>
        <taxon>Pentapetalae</taxon>
        <taxon>rosids</taxon>
        <taxon>malvids</taxon>
        <taxon>Brassicales</taxon>
        <taxon>Brassicaceae</taxon>
        <taxon>Brassiceae</taxon>
        <taxon>Brassica</taxon>
    </lineage>
</organism>
<feature type="compositionally biased region" description="Basic residues" evidence="5">
    <location>
        <begin position="582"/>
        <end position="591"/>
    </location>
</feature>
<keyword evidence="6" id="KW-0812">Transmembrane</keyword>
<keyword evidence="8" id="KW-1185">Reference proteome</keyword>
<comment type="subunit">
    <text evidence="2">Component of the 20S core complex of the 26S proteasome. The 26S proteasome is composed of a core protease (CP), known as the 20S proteasome, capped at one or both ends by the 19S regulatory particle (RP/PA700). The 20S proteasome core is composed of 28 subunits that are arranged in four stacked rings, resulting in a barrel-shaped structure. The two end rings are each formed by seven alpha subunits, and the two central rings are each formed by seven beta subunits. The catalytic chamber with the active sites is on the inside of the barrel.</text>
</comment>
<keyword evidence="6" id="KW-0472">Membrane</keyword>
<evidence type="ECO:0000313" key="7">
    <source>
        <dbReference type="EMBL" id="KAG5392884.1"/>
    </source>
</evidence>
<protein>
    <recommendedName>
        <fullName evidence="9">Proteasome endopeptidase complex</fullName>
    </recommendedName>
</protein>
<dbReference type="InterPro" id="IPR016050">
    <property type="entry name" value="Proteasome_bsu_CS"/>
</dbReference>
<dbReference type="InterPro" id="IPR033811">
    <property type="entry name" value="Proteasome_beta_3"/>
</dbReference>
<dbReference type="CDD" id="cd03759">
    <property type="entry name" value="proteasome_beta_type_3"/>
    <property type="match status" value="1"/>
</dbReference>
<dbReference type="InterPro" id="IPR023333">
    <property type="entry name" value="Proteasome_suB-type"/>
</dbReference>
<dbReference type="InterPro" id="IPR029055">
    <property type="entry name" value="Ntn_hydrolases_N"/>
</dbReference>
<keyword evidence="4" id="KW-0647">Proteasome</keyword>
<comment type="subcellular location">
    <subcellularLocation>
        <location evidence="1">Nucleus</location>
    </subcellularLocation>
</comment>
<dbReference type="Gene3D" id="3.60.20.10">
    <property type="entry name" value="Glutamine Phosphoribosylpyrophosphate, subunit 1, domain 1"/>
    <property type="match status" value="1"/>
</dbReference>
<dbReference type="PANTHER" id="PTHR35278">
    <property type="entry name" value="TRANSMEMBRANE PROTEIN-RELATED"/>
    <property type="match status" value="1"/>
</dbReference>
<keyword evidence="3" id="KW-0963">Cytoplasm</keyword>
<dbReference type="Pfam" id="PF00227">
    <property type="entry name" value="Proteasome"/>
    <property type="match status" value="1"/>
</dbReference>